<dbReference type="OrthoDB" id="6116873at2759"/>
<name>A0A8S3VPA1_MYTED</name>
<dbReference type="PANTHER" id="PTHR15427">
    <property type="entry name" value="EMILIN ELASTIN MICROFIBRIL INTERFACE-LOCATED PROTEIN ELASTIN MICROFIBRIL INTERFACER"/>
    <property type="match status" value="1"/>
</dbReference>
<proteinExistence type="predicted"/>
<dbReference type="InterPro" id="IPR008983">
    <property type="entry name" value="Tumour_necrosis_fac-like_dom"/>
</dbReference>
<dbReference type="PANTHER" id="PTHR15427:SF33">
    <property type="entry name" value="COLLAGEN IV NC1 DOMAIN-CONTAINING PROTEIN"/>
    <property type="match status" value="1"/>
</dbReference>
<sequence>MTSVVSIFPMIVVIQIAQIFAVCKKESDTGFSENLLDLLCKSRKQQTQINGLSRKTRPAFTASLTHTKALGSYEVMKFDKIWLNNGGIFNPNTGVFTVPMNGLYLVSSSYGVKQLHCHLVKNGQSNVGAYGKEYSQGTLNAVMNLQKDDKLFIKQDGGSDEPVTGAHWSMFSAYLISE</sequence>
<gene>
    <name evidence="5" type="ORF">MEDL_67112</name>
</gene>
<evidence type="ECO:0000313" key="5">
    <source>
        <dbReference type="EMBL" id="CAG2255718.1"/>
    </source>
</evidence>
<protein>
    <submittedName>
        <fullName evidence="5">C1QL</fullName>
    </submittedName>
</protein>
<evidence type="ECO:0000256" key="1">
    <source>
        <dbReference type="ARBA" id="ARBA00004613"/>
    </source>
</evidence>
<keyword evidence="3" id="KW-0732">Signal</keyword>
<organism evidence="5 6">
    <name type="scientific">Mytilus edulis</name>
    <name type="common">Blue mussel</name>
    <dbReference type="NCBI Taxonomy" id="6550"/>
    <lineage>
        <taxon>Eukaryota</taxon>
        <taxon>Metazoa</taxon>
        <taxon>Spiralia</taxon>
        <taxon>Lophotrochozoa</taxon>
        <taxon>Mollusca</taxon>
        <taxon>Bivalvia</taxon>
        <taxon>Autobranchia</taxon>
        <taxon>Pteriomorphia</taxon>
        <taxon>Mytilida</taxon>
        <taxon>Mytiloidea</taxon>
        <taxon>Mytilidae</taxon>
        <taxon>Mytilinae</taxon>
        <taxon>Mytilus</taxon>
    </lineage>
</organism>
<accession>A0A8S3VPA1</accession>
<dbReference type="AlphaFoldDB" id="A0A8S3VPA1"/>
<evidence type="ECO:0000259" key="4">
    <source>
        <dbReference type="PROSITE" id="PS50871"/>
    </source>
</evidence>
<dbReference type="SUPFAM" id="SSF49842">
    <property type="entry name" value="TNF-like"/>
    <property type="match status" value="1"/>
</dbReference>
<feature type="domain" description="C1q" evidence="4">
    <location>
        <begin position="53"/>
        <end position="178"/>
    </location>
</feature>
<dbReference type="PRINTS" id="PR00007">
    <property type="entry name" value="COMPLEMNTC1Q"/>
</dbReference>
<evidence type="ECO:0000256" key="2">
    <source>
        <dbReference type="ARBA" id="ARBA00022525"/>
    </source>
</evidence>
<keyword evidence="6" id="KW-1185">Reference proteome</keyword>
<dbReference type="Pfam" id="PF00386">
    <property type="entry name" value="C1q"/>
    <property type="match status" value="1"/>
</dbReference>
<evidence type="ECO:0000313" key="6">
    <source>
        <dbReference type="Proteomes" id="UP000683360"/>
    </source>
</evidence>
<keyword evidence="2" id="KW-0964">Secreted</keyword>
<comment type="caution">
    <text evidence="5">The sequence shown here is derived from an EMBL/GenBank/DDBJ whole genome shotgun (WGS) entry which is preliminary data.</text>
</comment>
<reference evidence="5" key="1">
    <citation type="submission" date="2021-03" db="EMBL/GenBank/DDBJ databases">
        <authorList>
            <person name="Bekaert M."/>
        </authorList>
    </citation>
    <scope>NUCLEOTIDE SEQUENCE</scope>
</reference>
<feature type="chain" id="PRO_5035889044" evidence="3">
    <location>
        <begin position="22"/>
        <end position="178"/>
    </location>
</feature>
<feature type="signal peptide" evidence="3">
    <location>
        <begin position="1"/>
        <end position="21"/>
    </location>
</feature>
<dbReference type="Gene3D" id="2.60.120.40">
    <property type="match status" value="1"/>
</dbReference>
<dbReference type="InterPro" id="IPR001073">
    <property type="entry name" value="C1q_dom"/>
</dbReference>
<dbReference type="PROSITE" id="PS50871">
    <property type="entry name" value="C1Q"/>
    <property type="match status" value="1"/>
</dbReference>
<dbReference type="InterPro" id="IPR050392">
    <property type="entry name" value="Collagen/C1q_domain"/>
</dbReference>
<dbReference type="Proteomes" id="UP000683360">
    <property type="component" value="Unassembled WGS sequence"/>
</dbReference>
<dbReference type="EMBL" id="CAJPWZ010003283">
    <property type="protein sequence ID" value="CAG2255718.1"/>
    <property type="molecule type" value="Genomic_DNA"/>
</dbReference>
<comment type="subcellular location">
    <subcellularLocation>
        <location evidence="1">Secreted</location>
    </subcellularLocation>
</comment>
<dbReference type="SMART" id="SM00110">
    <property type="entry name" value="C1Q"/>
    <property type="match status" value="1"/>
</dbReference>
<dbReference type="GO" id="GO:0005581">
    <property type="term" value="C:collagen trimer"/>
    <property type="evidence" value="ECO:0007669"/>
    <property type="project" value="UniProtKB-KW"/>
</dbReference>
<evidence type="ECO:0000256" key="3">
    <source>
        <dbReference type="SAM" id="SignalP"/>
    </source>
</evidence>